<sequence>MDPVERFFQSGLKLSHLRLLTLFDAVGQIRLVAERLNLTQPAVSKQLAELEAGIGAPVLKRVGNRLFFTPLGEALLKRAREVFHQIEQARFEVDALTSGIHGKVSVGAVATVMPVFAPELVVEFKKRAPHVSVSLHEATSDRLFPMLSAGALDFVLSRTAPIGTAERFASRTLLDDPIVVVCGRDHPLAGRRKLVPADLAGLPWVLPPREAPTFVALSRWLERAGIALPDGCVQSISLEANAAMIASYPFLGLMPLSAARRAAPRALLTVLPLRGARFLSVVRLYYTAASANPVLPVALRCVAAVERKFIDGT</sequence>
<dbReference type="PROSITE" id="PS50931">
    <property type="entry name" value="HTH_LYSR"/>
    <property type="match status" value="1"/>
</dbReference>
<dbReference type="GO" id="GO:0003700">
    <property type="term" value="F:DNA-binding transcription factor activity"/>
    <property type="evidence" value="ECO:0007669"/>
    <property type="project" value="InterPro"/>
</dbReference>
<evidence type="ECO:0000313" key="6">
    <source>
        <dbReference type="EMBL" id="SDV46848.1"/>
    </source>
</evidence>
<reference evidence="7" key="1">
    <citation type="submission" date="2016-09" db="EMBL/GenBank/DDBJ databases">
        <authorList>
            <person name="Varghese N."/>
            <person name="Submissions S."/>
        </authorList>
    </citation>
    <scope>NUCLEOTIDE SEQUENCE [LARGE SCALE GENOMIC DNA]</scope>
    <source>
        <strain evidence="7">JS23</strain>
    </source>
</reference>
<dbReference type="SUPFAM" id="SSF46785">
    <property type="entry name" value="Winged helix' DNA-binding domain"/>
    <property type="match status" value="1"/>
</dbReference>
<dbReference type="Gene3D" id="3.40.190.10">
    <property type="entry name" value="Periplasmic binding protein-like II"/>
    <property type="match status" value="2"/>
</dbReference>
<gene>
    <name evidence="6" type="ORF">SAMN05216551_10237</name>
</gene>
<dbReference type="InterPro" id="IPR050950">
    <property type="entry name" value="HTH-type_LysR_regulators"/>
</dbReference>
<dbReference type="OrthoDB" id="5914299at2"/>
<dbReference type="Pfam" id="PF03466">
    <property type="entry name" value="LysR_substrate"/>
    <property type="match status" value="1"/>
</dbReference>
<evidence type="ECO:0000256" key="1">
    <source>
        <dbReference type="ARBA" id="ARBA00009437"/>
    </source>
</evidence>
<keyword evidence="7" id="KW-1185">Reference proteome</keyword>
<dbReference type="EMBL" id="FNLO01000002">
    <property type="protein sequence ID" value="SDV46848.1"/>
    <property type="molecule type" value="Genomic_DNA"/>
</dbReference>
<evidence type="ECO:0000256" key="3">
    <source>
        <dbReference type="ARBA" id="ARBA00023125"/>
    </source>
</evidence>
<dbReference type="Pfam" id="PF00126">
    <property type="entry name" value="HTH_1"/>
    <property type="match status" value="1"/>
</dbReference>
<organism evidence="6 7">
    <name type="scientific">Chitinasiproducens palmae</name>
    <dbReference type="NCBI Taxonomy" id="1770053"/>
    <lineage>
        <taxon>Bacteria</taxon>
        <taxon>Pseudomonadati</taxon>
        <taxon>Pseudomonadota</taxon>
        <taxon>Betaproteobacteria</taxon>
        <taxon>Burkholderiales</taxon>
        <taxon>Burkholderiaceae</taxon>
        <taxon>Chitinasiproducens</taxon>
    </lineage>
</organism>
<dbReference type="PRINTS" id="PR00039">
    <property type="entry name" value="HTHLYSR"/>
</dbReference>
<dbReference type="GO" id="GO:0005829">
    <property type="term" value="C:cytosol"/>
    <property type="evidence" value="ECO:0007669"/>
    <property type="project" value="TreeGrafter"/>
</dbReference>
<accession>A0A1H2PK80</accession>
<evidence type="ECO:0000256" key="2">
    <source>
        <dbReference type="ARBA" id="ARBA00023015"/>
    </source>
</evidence>
<dbReference type="Proteomes" id="UP000243719">
    <property type="component" value="Unassembled WGS sequence"/>
</dbReference>
<keyword evidence="2" id="KW-0805">Transcription regulation</keyword>
<comment type="similarity">
    <text evidence="1">Belongs to the LysR transcriptional regulatory family.</text>
</comment>
<dbReference type="STRING" id="1770053.SAMN05216551_10237"/>
<evidence type="ECO:0000313" key="7">
    <source>
        <dbReference type="Proteomes" id="UP000243719"/>
    </source>
</evidence>
<name>A0A1H2PK80_9BURK</name>
<evidence type="ECO:0000256" key="4">
    <source>
        <dbReference type="ARBA" id="ARBA00023163"/>
    </source>
</evidence>
<dbReference type="InterPro" id="IPR000847">
    <property type="entry name" value="LysR_HTH_N"/>
</dbReference>
<dbReference type="InterPro" id="IPR036390">
    <property type="entry name" value="WH_DNA-bd_sf"/>
</dbReference>
<dbReference type="Gene3D" id="1.10.10.10">
    <property type="entry name" value="Winged helix-like DNA-binding domain superfamily/Winged helix DNA-binding domain"/>
    <property type="match status" value="1"/>
</dbReference>
<dbReference type="InterPro" id="IPR036388">
    <property type="entry name" value="WH-like_DNA-bd_sf"/>
</dbReference>
<dbReference type="GO" id="GO:0003677">
    <property type="term" value="F:DNA binding"/>
    <property type="evidence" value="ECO:0007669"/>
    <property type="project" value="UniProtKB-KW"/>
</dbReference>
<evidence type="ECO:0000259" key="5">
    <source>
        <dbReference type="PROSITE" id="PS50931"/>
    </source>
</evidence>
<dbReference type="InterPro" id="IPR005119">
    <property type="entry name" value="LysR_subst-bd"/>
</dbReference>
<feature type="domain" description="HTH lysR-type" evidence="5">
    <location>
        <begin position="12"/>
        <end position="69"/>
    </location>
</feature>
<dbReference type="RefSeq" id="WP_091904656.1">
    <property type="nucleotide sequence ID" value="NZ_FNLO01000002.1"/>
</dbReference>
<protein>
    <submittedName>
        <fullName evidence="6">DNA-binding transcriptional regulator, LysR family</fullName>
    </submittedName>
</protein>
<dbReference type="AlphaFoldDB" id="A0A1H2PK80"/>
<proteinExistence type="inferred from homology"/>
<keyword evidence="4" id="KW-0804">Transcription</keyword>
<keyword evidence="3 6" id="KW-0238">DNA-binding</keyword>
<dbReference type="PANTHER" id="PTHR30419">
    <property type="entry name" value="HTH-TYPE TRANSCRIPTIONAL REGULATOR YBHD"/>
    <property type="match status" value="1"/>
</dbReference>
<dbReference type="SUPFAM" id="SSF53850">
    <property type="entry name" value="Periplasmic binding protein-like II"/>
    <property type="match status" value="1"/>
</dbReference>